<reference evidence="1" key="1">
    <citation type="submission" date="2012-01" db="EMBL/GenBank/DDBJ databases">
        <title>The Genome Sequence of Treponema denticola H-22.</title>
        <authorList>
            <consortium name="The Broad Institute Genome Sequencing Platform"/>
            <person name="Earl A."/>
            <person name="Ward D."/>
            <person name="Feldgarden M."/>
            <person name="Gevers D."/>
            <person name="Blanton J.M."/>
            <person name="Fenno C.J."/>
            <person name="Baranova O.V."/>
            <person name="Mathney J."/>
            <person name="Dewhirst F.E."/>
            <person name="Izard J."/>
            <person name="Young S.K."/>
            <person name="Zeng Q."/>
            <person name="Gargeya S."/>
            <person name="Fitzgerald M."/>
            <person name="Haas B."/>
            <person name="Abouelleil A."/>
            <person name="Alvarado L."/>
            <person name="Arachchi H.M."/>
            <person name="Berlin A."/>
            <person name="Chapman S.B."/>
            <person name="Gearin G."/>
            <person name="Goldberg J."/>
            <person name="Griggs A."/>
            <person name="Gujja S."/>
            <person name="Hansen M."/>
            <person name="Heiman D."/>
            <person name="Howarth C."/>
            <person name="Larimer J."/>
            <person name="Lui A."/>
            <person name="MacDonald P.J.P."/>
            <person name="McCowen C."/>
            <person name="Montmayeur A."/>
            <person name="Murphy C."/>
            <person name="Neiman D."/>
            <person name="Pearson M."/>
            <person name="Priest M."/>
            <person name="Roberts A."/>
            <person name="Saif S."/>
            <person name="Shea T."/>
            <person name="Sisk P."/>
            <person name="Stolte C."/>
            <person name="Sykes S."/>
            <person name="Wortman J."/>
            <person name="Nusbaum C."/>
            <person name="Birren B."/>
        </authorList>
    </citation>
    <scope>NUCLEOTIDE SEQUENCE [LARGE SCALE GENOMIC DNA]</scope>
    <source>
        <strain evidence="1">H-22</strain>
    </source>
</reference>
<dbReference type="HOGENOM" id="CLU_785117_0_0_12"/>
<dbReference type="PROSITE" id="PS51257">
    <property type="entry name" value="PROKAR_LIPOPROTEIN"/>
    <property type="match status" value="1"/>
</dbReference>
<proteinExistence type="predicted"/>
<sequence length="320" mass="38377">MKILRNMIFIFMLVLLVSCIKRENNELDNSKILNNINLDSKKDDDIYDRGFLIKELKNNDLIPYDLAYLTKKPESIFVYVIKSEWALREAISDYEKYGESSGEIPKLENLGKREFIFERHYDYYGNYIYEKRKTVAGYIYESIKYDKYNRPIEKIEIYEDSYVKKLTSMIVIEYAPVKQSDNILEAKIYKADKNGDKREINIVRSGKKENIYFFNDNEFYFENNQITKINTPDKKWIFKYANNTFLYEIGISHAGVGYESIKMEYEKGELVRCINVFGKSKSRYKFIRYDKFGNWIEMQIFHGDNTDFTDTIIREIKYYK</sequence>
<evidence type="ECO:0008006" key="2">
    <source>
        <dbReference type="Google" id="ProtNLM"/>
    </source>
</evidence>
<protein>
    <recommendedName>
        <fullName evidence="2">Lipoprotein</fullName>
    </recommendedName>
</protein>
<evidence type="ECO:0000313" key="1">
    <source>
        <dbReference type="EMBL" id="EMB34963.1"/>
    </source>
</evidence>
<organism evidence="1">
    <name type="scientific">Treponema denticola H-22</name>
    <dbReference type="NCBI Taxonomy" id="999432"/>
    <lineage>
        <taxon>Bacteria</taxon>
        <taxon>Pseudomonadati</taxon>
        <taxon>Spirochaetota</taxon>
        <taxon>Spirochaetia</taxon>
        <taxon>Spirochaetales</taxon>
        <taxon>Treponemataceae</taxon>
        <taxon>Treponema</taxon>
    </lineage>
</organism>
<dbReference type="EMBL" id="AGDV01000006">
    <property type="protein sequence ID" value="EMB34963.1"/>
    <property type="molecule type" value="Genomic_DNA"/>
</dbReference>
<dbReference type="AlphaFoldDB" id="A0A0E2EJ13"/>
<dbReference type="Proteomes" id="UP000011705">
    <property type="component" value="Chromosome"/>
</dbReference>
<accession>A0A0E2EJ13</accession>
<dbReference type="PATRIC" id="fig|999432.5.peg.757"/>
<comment type="caution">
    <text evidence="1">The sequence shown here is derived from an EMBL/GenBank/DDBJ whole genome shotgun (WGS) entry which is preliminary data.</text>
</comment>
<name>A0A0E2EJ13_TREDN</name>
<dbReference type="RefSeq" id="WP_002683535.1">
    <property type="nucleotide sequence ID" value="NZ_CM001795.1"/>
</dbReference>
<gene>
    <name evidence="1" type="ORF">HMPREF9726_00729</name>
</gene>